<feature type="domain" description="AMP-binding enzyme C-terminal" evidence="2">
    <location>
        <begin position="540"/>
        <end position="622"/>
    </location>
</feature>
<accession>A0A0C3QM33</accession>
<keyword evidence="4" id="KW-1185">Reference proteome</keyword>
<dbReference type="PROSITE" id="PS00455">
    <property type="entry name" value="AMP_BINDING"/>
    <property type="match status" value="1"/>
</dbReference>
<dbReference type="PANTHER" id="PTHR43201">
    <property type="entry name" value="ACYL-COA SYNTHETASE"/>
    <property type="match status" value="1"/>
</dbReference>
<evidence type="ECO:0008006" key="5">
    <source>
        <dbReference type="Google" id="ProtNLM"/>
    </source>
</evidence>
<dbReference type="Pfam" id="PF13193">
    <property type="entry name" value="AMP-binding_C"/>
    <property type="match status" value="1"/>
</dbReference>
<dbReference type="EMBL" id="KN822945">
    <property type="protein sequence ID" value="KIO33940.1"/>
    <property type="molecule type" value="Genomic_DNA"/>
</dbReference>
<dbReference type="InterPro" id="IPR045851">
    <property type="entry name" value="AMP-bd_C_sf"/>
</dbReference>
<organism evidence="3 4">
    <name type="scientific">Tulasnella calospora MUT 4182</name>
    <dbReference type="NCBI Taxonomy" id="1051891"/>
    <lineage>
        <taxon>Eukaryota</taxon>
        <taxon>Fungi</taxon>
        <taxon>Dikarya</taxon>
        <taxon>Basidiomycota</taxon>
        <taxon>Agaricomycotina</taxon>
        <taxon>Agaricomycetes</taxon>
        <taxon>Cantharellales</taxon>
        <taxon>Tulasnellaceae</taxon>
        <taxon>Tulasnella</taxon>
    </lineage>
</organism>
<feature type="domain" description="AMP-dependent synthetase/ligase" evidence="1">
    <location>
        <begin position="93"/>
        <end position="483"/>
    </location>
</feature>
<reference evidence="4" key="2">
    <citation type="submission" date="2015-01" db="EMBL/GenBank/DDBJ databases">
        <title>Evolutionary Origins and Diversification of the Mycorrhizal Mutualists.</title>
        <authorList>
            <consortium name="DOE Joint Genome Institute"/>
            <consortium name="Mycorrhizal Genomics Consortium"/>
            <person name="Kohler A."/>
            <person name="Kuo A."/>
            <person name="Nagy L.G."/>
            <person name="Floudas D."/>
            <person name="Copeland A."/>
            <person name="Barry K.W."/>
            <person name="Cichocki N."/>
            <person name="Veneault-Fourrey C."/>
            <person name="LaButti K."/>
            <person name="Lindquist E.A."/>
            <person name="Lipzen A."/>
            <person name="Lundell T."/>
            <person name="Morin E."/>
            <person name="Murat C."/>
            <person name="Riley R."/>
            <person name="Ohm R."/>
            <person name="Sun H."/>
            <person name="Tunlid A."/>
            <person name="Henrissat B."/>
            <person name="Grigoriev I.V."/>
            <person name="Hibbett D.S."/>
            <person name="Martin F."/>
        </authorList>
    </citation>
    <scope>NUCLEOTIDE SEQUENCE [LARGE SCALE GENOMIC DNA]</scope>
    <source>
        <strain evidence="4">MUT 4182</strain>
    </source>
</reference>
<dbReference type="OrthoDB" id="10253115at2759"/>
<dbReference type="PANTHER" id="PTHR43201:SF30">
    <property type="entry name" value="AMP-DEPENDENT SYNTHETASE_LIGASE DOMAIN-CONTAINING PROTEIN"/>
    <property type="match status" value="1"/>
</dbReference>
<evidence type="ECO:0000259" key="2">
    <source>
        <dbReference type="Pfam" id="PF13193"/>
    </source>
</evidence>
<reference evidence="3 4" key="1">
    <citation type="submission" date="2014-04" db="EMBL/GenBank/DDBJ databases">
        <authorList>
            <consortium name="DOE Joint Genome Institute"/>
            <person name="Kuo A."/>
            <person name="Girlanda M."/>
            <person name="Perotto S."/>
            <person name="Kohler A."/>
            <person name="Nagy L.G."/>
            <person name="Floudas D."/>
            <person name="Copeland A."/>
            <person name="Barry K.W."/>
            <person name="Cichocki N."/>
            <person name="Veneault-Fourrey C."/>
            <person name="LaButti K."/>
            <person name="Lindquist E.A."/>
            <person name="Lipzen A."/>
            <person name="Lundell T."/>
            <person name="Morin E."/>
            <person name="Murat C."/>
            <person name="Sun H."/>
            <person name="Tunlid A."/>
            <person name="Henrissat B."/>
            <person name="Grigoriev I.V."/>
            <person name="Hibbett D.S."/>
            <person name="Martin F."/>
            <person name="Nordberg H.P."/>
            <person name="Cantor M.N."/>
            <person name="Hua S.X."/>
        </authorList>
    </citation>
    <scope>NUCLEOTIDE SEQUENCE [LARGE SCALE GENOMIC DNA]</scope>
    <source>
        <strain evidence="3 4">MUT 4182</strain>
    </source>
</reference>
<evidence type="ECO:0000313" key="4">
    <source>
        <dbReference type="Proteomes" id="UP000054248"/>
    </source>
</evidence>
<dbReference type="Proteomes" id="UP000054248">
    <property type="component" value="Unassembled WGS sequence"/>
</dbReference>
<sequence>MPLLRPTLRRKDPFKVAHSAQPNWRIRKAISTGKTRLHSSFIEGPTTPPLIQKTLPAYFAEDILSKFAHRPALICRHDAVDRLPGQAQKHPSSAVHWTFAEFDERIAAAARGLIKLGVTKGDRVAVIMGNNSAYAVLQWACARIGAILVTVNPAYRINEIIRTLNAVQVKVLVVVPQIRTSKYIDLLVSSTPSLASSSRIEDPVLPSLKHIIVTDNCADVKDFQTELGKVKAAIPFGDLLLFNDAGAGTAVDSISSSLDQHDVINLQFTSGTTGLPKAVSLTHHNLINNGWLIGRCMYFTEEDKLCNVPPLFHCFDKCRLRLRGMRSALYTYRLHGACIVYPSETYSPPAILDALHEEQCTAVHGVPTHFLGLLEAYEKDKAAGALRSYANTVSNPGSPVPIDLMRQLIEKLNLRDLTIAYGMSGPVSFQTTPADPIKKRVETVGKIQPHVKAKIIDENGHIVLVGQPGELCVSGYNVQKGYWEDPEQTALVLRPDPAIPNLKWMHTGDSAIMDEEGYLKIVGRIKDIIIRGGENLFPVQIENVLTAHPAINEASVVSVPDSRYGEVVGAWIGRQTGAPPITREEVRSWVAEQMNPQNAPAWVWFLGEEGVEGELPKTASGKIQKNILRDWSKTWVQKGIGGVRG</sequence>
<dbReference type="InterPro" id="IPR020845">
    <property type="entry name" value="AMP-binding_CS"/>
</dbReference>
<dbReference type="Pfam" id="PF00501">
    <property type="entry name" value="AMP-binding"/>
    <property type="match status" value="1"/>
</dbReference>
<dbReference type="STRING" id="1051891.A0A0C3QM33"/>
<dbReference type="Gene3D" id="3.30.300.30">
    <property type="match status" value="1"/>
</dbReference>
<protein>
    <recommendedName>
        <fullName evidence="5">AMP-dependent synthetase/ligase domain-containing protein</fullName>
    </recommendedName>
</protein>
<dbReference type="GO" id="GO:0006631">
    <property type="term" value="P:fatty acid metabolic process"/>
    <property type="evidence" value="ECO:0007669"/>
    <property type="project" value="TreeGrafter"/>
</dbReference>
<gene>
    <name evidence="3" type="ORF">M407DRAFT_227101</name>
</gene>
<dbReference type="InterPro" id="IPR042099">
    <property type="entry name" value="ANL_N_sf"/>
</dbReference>
<dbReference type="HOGENOM" id="CLU_000022_59_7_1"/>
<dbReference type="SUPFAM" id="SSF56801">
    <property type="entry name" value="Acetyl-CoA synthetase-like"/>
    <property type="match status" value="1"/>
</dbReference>
<name>A0A0C3QM33_9AGAM</name>
<dbReference type="AlphaFoldDB" id="A0A0C3QM33"/>
<evidence type="ECO:0000259" key="1">
    <source>
        <dbReference type="Pfam" id="PF00501"/>
    </source>
</evidence>
<proteinExistence type="predicted"/>
<evidence type="ECO:0000313" key="3">
    <source>
        <dbReference type="EMBL" id="KIO33940.1"/>
    </source>
</evidence>
<dbReference type="GO" id="GO:0031956">
    <property type="term" value="F:medium-chain fatty acid-CoA ligase activity"/>
    <property type="evidence" value="ECO:0007669"/>
    <property type="project" value="TreeGrafter"/>
</dbReference>
<dbReference type="InterPro" id="IPR025110">
    <property type="entry name" value="AMP-bd_C"/>
</dbReference>
<dbReference type="Gene3D" id="3.40.50.12780">
    <property type="entry name" value="N-terminal domain of ligase-like"/>
    <property type="match status" value="1"/>
</dbReference>
<dbReference type="InterPro" id="IPR000873">
    <property type="entry name" value="AMP-dep_synth/lig_dom"/>
</dbReference>